<protein>
    <submittedName>
        <fullName evidence="2">Uncharacterized protein</fullName>
    </submittedName>
</protein>
<evidence type="ECO:0000313" key="4">
    <source>
        <dbReference type="EMBL" id="CAF4105005.1"/>
    </source>
</evidence>
<accession>A0A815D5B9</accession>
<reference evidence="2" key="1">
    <citation type="submission" date="2021-02" db="EMBL/GenBank/DDBJ databases">
        <authorList>
            <person name="Nowell W R."/>
        </authorList>
    </citation>
    <scope>NUCLEOTIDE SEQUENCE</scope>
</reference>
<evidence type="ECO:0000313" key="2">
    <source>
        <dbReference type="EMBL" id="CAF1293901.1"/>
    </source>
</evidence>
<gene>
    <name evidence="2" type="ORF">GPM918_LOCUS28177</name>
    <name evidence="3" type="ORF">OVA965_LOCUS37757</name>
    <name evidence="4" type="ORF">SRO942_LOCUS28650</name>
    <name evidence="5" type="ORF">TMI583_LOCUS38873</name>
</gene>
<dbReference type="Proteomes" id="UP000663829">
    <property type="component" value="Unassembled WGS sequence"/>
</dbReference>
<proteinExistence type="predicted"/>
<dbReference type="Proteomes" id="UP000677228">
    <property type="component" value="Unassembled WGS sequence"/>
</dbReference>
<dbReference type="EMBL" id="CAJNOQ010012180">
    <property type="protein sequence ID" value="CAF1293901.1"/>
    <property type="molecule type" value="Genomic_DNA"/>
</dbReference>
<dbReference type="AlphaFoldDB" id="A0A815D5B9"/>
<evidence type="ECO:0000313" key="5">
    <source>
        <dbReference type="EMBL" id="CAF4307320.1"/>
    </source>
</evidence>
<dbReference type="EMBL" id="CAJOBA010058339">
    <property type="protein sequence ID" value="CAF4307320.1"/>
    <property type="molecule type" value="Genomic_DNA"/>
</dbReference>
<dbReference type="Proteomes" id="UP000682733">
    <property type="component" value="Unassembled WGS sequence"/>
</dbReference>
<feature type="compositionally biased region" description="Polar residues" evidence="1">
    <location>
        <begin position="1"/>
        <end position="18"/>
    </location>
</feature>
<feature type="region of interest" description="Disordered" evidence="1">
    <location>
        <begin position="1"/>
        <end position="21"/>
    </location>
</feature>
<organism evidence="2 6">
    <name type="scientific">Didymodactylos carnosus</name>
    <dbReference type="NCBI Taxonomy" id="1234261"/>
    <lineage>
        <taxon>Eukaryota</taxon>
        <taxon>Metazoa</taxon>
        <taxon>Spiralia</taxon>
        <taxon>Gnathifera</taxon>
        <taxon>Rotifera</taxon>
        <taxon>Eurotatoria</taxon>
        <taxon>Bdelloidea</taxon>
        <taxon>Philodinida</taxon>
        <taxon>Philodinidae</taxon>
        <taxon>Didymodactylos</taxon>
    </lineage>
</organism>
<dbReference type="EMBL" id="CAJNOK010036202">
    <property type="protein sequence ID" value="CAF1520264.1"/>
    <property type="molecule type" value="Genomic_DNA"/>
</dbReference>
<evidence type="ECO:0000313" key="6">
    <source>
        <dbReference type="Proteomes" id="UP000663829"/>
    </source>
</evidence>
<dbReference type="EMBL" id="CAJOBC010034123">
    <property type="protein sequence ID" value="CAF4105005.1"/>
    <property type="molecule type" value="Genomic_DNA"/>
</dbReference>
<keyword evidence="6" id="KW-1185">Reference proteome</keyword>
<name>A0A815D5B9_9BILA</name>
<sequence length="69" mass="7801">MTTVRVSEFTPQKSTTHQTAKRRSIDLNDNLAIEATVKPINRTLQSRNNEICDLDTLRSIVKSSISLRS</sequence>
<evidence type="ECO:0000256" key="1">
    <source>
        <dbReference type="SAM" id="MobiDB-lite"/>
    </source>
</evidence>
<evidence type="ECO:0000313" key="3">
    <source>
        <dbReference type="EMBL" id="CAF1520264.1"/>
    </source>
</evidence>
<dbReference type="Proteomes" id="UP000681722">
    <property type="component" value="Unassembled WGS sequence"/>
</dbReference>
<comment type="caution">
    <text evidence="2">The sequence shown here is derived from an EMBL/GenBank/DDBJ whole genome shotgun (WGS) entry which is preliminary data.</text>
</comment>